<evidence type="ECO:0000256" key="2">
    <source>
        <dbReference type="SAM" id="SignalP"/>
    </source>
</evidence>
<feature type="chain" id="PRO_5047225096" evidence="2">
    <location>
        <begin position="28"/>
        <end position="352"/>
    </location>
</feature>
<keyword evidence="1 2" id="KW-0732">Signal</keyword>
<dbReference type="PROSITE" id="PS51318">
    <property type="entry name" value="TAT"/>
    <property type="match status" value="1"/>
</dbReference>
<organism evidence="3 4">
    <name type="scientific">Seohaeicola nanhaiensis</name>
    <dbReference type="NCBI Taxonomy" id="1387282"/>
    <lineage>
        <taxon>Bacteria</taxon>
        <taxon>Pseudomonadati</taxon>
        <taxon>Pseudomonadota</taxon>
        <taxon>Alphaproteobacteria</taxon>
        <taxon>Rhodobacterales</taxon>
        <taxon>Roseobacteraceae</taxon>
        <taxon>Seohaeicola</taxon>
    </lineage>
</organism>
<reference evidence="4" key="1">
    <citation type="journal article" date="2019" name="Int. J. Syst. Evol. Microbiol.">
        <title>The Global Catalogue of Microorganisms (GCM) 10K type strain sequencing project: providing services to taxonomists for standard genome sequencing and annotation.</title>
        <authorList>
            <consortium name="The Broad Institute Genomics Platform"/>
            <consortium name="The Broad Institute Genome Sequencing Center for Infectious Disease"/>
            <person name="Wu L."/>
            <person name="Ma J."/>
        </authorList>
    </citation>
    <scope>NUCLEOTIDE SEQUENCE [LARGE SCALE GENOMIC DNA]</scope>
    <source>
        <strain evidence="4">CGMCC 4.7283</strain>
    </source>
</reference>
<name>A0ABV9KD10_9RHOB</name>
<dbReference type="InterPro" id="IPR006311">
    <property type="entry name" value="TAT_signal"/>
</dbReference>
<dbReference type="Gene3D" id="3.40.190.10">
    <property type="entry name" value="Periplasmic binding protein-like II"/>
    <property type="match status" value="2"/>
</dbReference>
<protein>
    <submittedName>
        <fullName evidence="3">Extracellular solute-binding protein</fullName>
    </submittedName>
</protein>
<sequence length="352" mass="38509">MTLSRRQTLAGVLGSAATLALPSRLMAGTGPILHASWGGGVGDTWTKAFADPYSAETGTDVRIVELPNPEAQFRAQAGNPQYHTGIGTFVQGVNLMRDNMLETFDIEELPAMKNIDEKFWLKTEDGRLAGVTPYFAYYGIAVNTNEASVDDFKSWKSLADPKWNGRLGMTRPIYLSTYDLTILAKAAGGDEYNTAGGMDLLKGMAKNVLNVSNSLAQQNTMLERGEVAAMPFYSVRVWSLNEAGVDYVKIVIPEEGALLLPYAIFAPKGVNDREMVAKWLNYIASATPQERGMAISGYIPANDQAEATDDIRSKLGMGYRELRAKLYQPDWGYIAEHQKDTVAAIDQMLAAL</sequence>
<dbReference type="RefSeq" id="WP_380715753.1">
    <property type="nucleotide sequence ID" value="NZ_JBHSGI010000002.1"/>
</dbReference>
<evidence type="ECO:0000256" key="1">
    <source>
        <dbReference type="ARBA" id="ARBA00022729"/>
    </source>
</evidence>
<dbReference type="EMBL" id="JBHSGI010000002">
    <property type="protein sequence ID" value="MFC4667521.1"/>
    <property type="molecule type" value="Genomic_DNA"/>
</dbReference>
<gene>
    <name evidence="3" type="ORF">ACFO5X_03040</name>
</gene>
<keyword evidence="4" id="KW-1185">Reference proteome</keyword>
<proteinExistence type="predicted"/>
<dbReference type="Proteomes" id="UP001595973">
    <property type="component" value="Unassembled WGS sequence"/>
</dbReference>
<accession>A0ABV9KD10</accession>
<dbReference type="InterPro" id="IPR006059">
    <property type="entry name" value="SBP"/>
</dbReference>
<dbReference type="PANTHER" id="PTHR30006">
    <property type="entry name" value="THIAMINE-BINDING PERIPLASMIC PROTEIN-RELATED"/>
    <property type="match status" value="1"/>
</dbReference>
<dbReference type="SUPFAM" id="SSF53850">
    <property type="entry name" value="Periplasmic binding protein-like II"/>
    <property type="match status" value="1"/>
</dbReference>
<evidence type="ECO:0000313" key="4">
    <source>
        <dbReference type="Proteomes" id="UP001595973"/>
    </source>
</evidence>
<comment type="caution">
    <text evidence="3">The sequence shown here is derived from an EMBL/GenBank/DDBJ whole genome shotgun (WGS) entry which is preliminary data.</text>
</comment>
<evidence type="ECO:0000313" key="3">
    <source>
        <dbReference type="EMBL" id="MFC4667521.1"/>
    </source>
</evidence>
<dbReference type="Pfam" id="PF13416">
    <property type="entry name" value="SBP_bac_8"/>
    <property type="match status" value="1"/>
</dbReference>
<feature type="signal peptide" evidence="2">
    <location>
        <begin position="1"/>
        <end position="27"/>
    </location>
</feature>